<dbReference type="PANTHER" id="PTHR33529">
    <property type="entry name" value="SLR0882 PROTEIN-RELATED"/>
    <property type="match status" value="1"/>
</dbReference>
<keyword evidence="6 9" id="KW-1133">Transmembrane helix</keyword>
<evidence type="ECO:0000256" key="1">
    <source>
        <dbReference type="ARBA" id="ARBA00002265"/>
    </source>
</evidence>
<evidence type="ECO:0000256" key="8">
    <source>
        <dbReference type="ARBA" id="ARBA00026081"/>
    </source>
</evidence>
<comment type="subcellular location">
    <subcellularLocation>
        <location evidence="2">Cell membrane</location>
        <topology evidence="2">Multi-pass membrane protein</topology>
    </subcellularLocation>
</comment>
<name>A0ABW8DCW3_9GAMM</name>
<dbReference type="Pfam" id="PF03739">
    <property type="entry name" value="LptF_LptG"/>
    <property type="match status" value="1"/>
</dbReference>
<comment type="subunit">
    <text evidence="8">Component of the lipopolysaccharide transport and assembly complex. The LptBFG transporter is composed of two ATP-binding proteins (LptB) and two transmembrane proteins (LptF and LptG).</text>
</comment>
<comment type="function">
    <text evidence="1">Part of the ABC transporter complex LptBFG involved in the translocation of lipopolysaccharide (LPS) from the inner membrane to the outer membrane.</text>
</comment>
<evidence type="ECO:0000256" key="6">
    <source>
        <dbReference type="ARBA" id="ARBA00022989"/>
    </source>
</evidence>
<evidence type="ECO:0000256" key="2">
    <source>
        <dbReference type="ARBA" id="ARBA00004651"/>
    </source>
</evidence>
<feature type="transmembrane region" description="Helical" evidence="9">
    <location>
        <begin position="12"/>
        <end position="35"/>
    </location>
</feature>
<evidence type="ECO:0000256" key="4">
    <source>
        <dbReference type="ARBA" id="ARBA00022475"/>
    </source>
</evidence>
<feature type="transmembrane region" description="Helical" evidence="9">
    <location>
        <begin position="305"/>
        <end position="322"/>
    </location>
</feature>
<dbReference type="Proteomes" id="UP001615550">
    <property type="component" value="Unassembled WGS sequence"/>
</dbReference>
<dbReference type="NCBIfam" id="TIGR04408">
    <property type="entry name" value="LptG_lptG"/>
    <property type="match status" value="1"/>
</dbReference>
<proteinExistence type="inferred from homology"/>
<dbReference type="PANTHER" id="PTHR33529:SF2">
    <property type="entry name" value="LIPOPOLYSACCHARIDE EXPORT SYSTEM PERMEASE PROTEIN LPTG"/>
    <property type="match status" value="1"/>
</dbReference>
<protein>
    <submittedName>
        <fullName evidence="10">LPS export ABC transporter permease LptG</fullName>
    </submittedName>
</protein>
<keyword evidence="4" id="KW-1003">Cell membrane</keyword>
<gene>
    <name evidence="10" type="primary">lptG</name>
    <name evidence="10" type="ORF">ACD661_12525</name>
</gene>
<feature type="transmembrane region" description="Helical" evidence="9">
    <location>
        <begin position="104"/>
        <end position="127"/>
    </location>
</feature>
<dbReference type="InterPro" id="IPR005495">
    <property type="entry name" value="LptG/LptF_permease"/>
</dbReference>
<feature type="transmembrane region" description="Helical" evidence="9">
    <location>
        <begin position="63"/>
        <end position="83"/>
    </location>
</feature>
<dbReference type="EMBL" id="JBGORX010000006">
    <property type="protein sequence ID" value="MFJ1269384.1"/>
    <property type="molecule type" value="Genomic_DNA"/>
</dbReference>
<evidence type="ECO:0000256" key="7">
    <source>
        <dbReference type="ARBA" id="ARBA00023136"/>
    </source>
</evidence>
<evidence type="ECO:0000256" key="5">
    <source>
        <dbReference type="ARBA" id="ARBA00022692"/>
    </source>
</evidence>
<dbReference type="RefSeq" id="WP_400188326.1">
    <property type="nucleotide sequence ID" value="NZ_JBGORX010000006.1"/>
</dbReference>
<comment type="caution">
    <text evidence="10">The sequence shown here is derived from an EMBL/GenBank/DDBJ whole genome shotgun (WGS) entry which is preliminary data.</text>
</comment>
<keyword evidence="11" id="KW-1185">Reference proteome</keyword>
<organism evidence="10 11">
    <name type="scientific">Legionella lytica</name>
    <dbReference type="NCBI Taxonomy" id="96232"/>
    <lineage>
        <taxon>Bacteria</taxon>
        <taxon>Pseudomonadati</taxon>
        <taxon>Pseudomonadota</taxon>
        <taxon>Gammaproteobacteria</taxon>
        <taxon>Legionellales</taxon>
        <taxon>Legionellaceae</taxon>
        <taxon>Legionella</taxon>
    </lineage>
</organism>
<feature type="transmembrane region" description="Helical" evidence="9">
    <location>
        <begin position="334"/>
        <end position="352"/>
    </location>
</feature>
<evidence type="ECO:0000256" key="9">
    <source>
        <dbReference type="SAM" id="Phobius"/>
    </source>
</evidence>
<accession>A0ABW8DCW3</accession>
<comment type="similarity">
    <text evidence="3">Belongs to the LptF/LptG family.</text>
</comment>
<keyword evidence="7 9" id="KW-0472">Membrane</keyword>
<reference evidence="10 11" key="1">
    <citation type="submission" date="2024-08" db="EMBL/GenBank/DDBJ databases">
        <title>Draft Genome Sequence of Legionella lytica strain DSB2004, Isolated From a Fire Sprinkler System.</title>
        <authorList>
            <person name="Everhart A.D."/>
            <person name="Kidane D.T."/>
            <person name="Farone A.L."/>
            <person name="Farone M.B."/>
        </authorList>
    </citation>
    <scope>NUCLEOTIDE SEQUENCE [LARGE SCALE GENOMIC DNA]</scope>
    <source>
        <strain evidence="10 11">DSB2004</strain>
    </source>
</reference>
<dbReference type="InterPro" id="IPR030923">
    <property type="entry name" value="LptG"/>
</dbReference>
<keyword evidence="5 9" id="KW-0812">Transmembrane</keyword>
<evidence type="ECO:0000313" key="10">
    <source>
        <dbReference type="EMBL" id="MFJ1269384.1"/>
    </source>
</evidence>
<feature type="transmembrane region" description="Helical" evidence="9">
    <location>
        <begin position="275"/>
        <end position="293"/>
    </location>
</feature>
<evidence type="ECO:0000256" key="3">
    <source>
        <dbReference type="ARBA" id="ARBA00007725"/>
    </source>
</evidence>
<sequence length="356" mass="40087">MSMNILDRYIAKTVLMSIGMVTLMLVGLQVFILFVDQLSDLGRVDYGIMQAAFFVLLQMPYQVYLFFPMASLLGCLIGLGIMANHSELVVMRSSGKSILQITGAVLKASVLLIVLVTILGETLIPLLSHYANDYKTAAVSGGQTLRTSKGFWLRNNNDFISVGQVLPGYVLQDIYQFRFDEHRHLKVARFIREAKYSNQAWMAYDVQQTEFKGDSTNAQTFASMLWDVPVKPKILTISSIDPDEMTLHELNRYIREQKRNHQNVHTYQFAFLQRIVQPFTTMVMMVLAIPFIFGPLRSSTMGSKLLVGAAVGFGFHILSRFFGPISTVFQLPPALAALGPTFIFAVLGVYLMRRVR</sequence>
<evidence type="ECO:0000313" key="11">
    <source>
        <dbReference type="Proteomes" id="UP001615550"/>
    </source>
</evidence>